<evidence type="ECO:0000313" key="1">
    <source>
        <dbReference type="EMBL" id="KAE9396787.1"/>
    </source>
</evidence>
<dbReference type="AlphaFoldDB" id="A0A6A4HI08"/>
<gene>
    <name evidence="1" type="ORF">BT96DRAFT_794211</name>
</gene>
<accession>A0A6A4HI08</accession>
<keyword evidence="2" id="KW-1185">Reference proteome</keyword>
<evidence type="ECO:0008006" key="3">
    <source>
        <dbReference type="Google" id="ProtNLM"/>
    </source>
</evidence>
<name>A0A6A4HI08_9AGAR</name>
<feature type="non-terminal residue" evidence="1">
    <location>
        <position position="1"/>
    </location>
</feature>
<dbReference type="Proteomes" id="UP000799118">
    <property type="component" value="Unassembled WGS sequence"/>
</dbReference>
<dbReference type="EMBL" id="ML769508">
    <property type="protein sequence ID" value="KAE9396787.1"/>
    <property type="molecule type" value="Genomic_DNA"/>
</dbReference>
<dbReference type="OrthoDB" id="1607513at2759"/>
<reference evidence="1" key="1">
    <citation type="journal article" date="2019" name="Environ. Microbiol.">
        <title>Fungal ecological strategies reflected in gene transcription - a case study of two litter decomposers.</title>
        <authorList>
            <person name="Barbi F."/>
            <person name="Kohler A."/>
            <person name="Barry K."/>
            <person name="Baskaran P."/>
            <person name="Daum C."/>
            <person name="Fauchery L."/>
            <person name="Ihrmark K."/>
            <person name="Kuo A."/>
            <person name="LaButti K."/>
            <person name="Lipzen A."/>
            <person name="Morin E."/>
            <person name="Grigoriev I.V."/>
            <person name="Henrissat B."/>
            <person name="Lindahl B."/>
            <person name="Martin F."/>
        </authorList>
    </citation>
    <scope>NUCLEOTIDE SEQUENCE</scope>
    <source>
        <strain evidence="1">JB14</strain>
    </source>
</reference>
<feature type="non-terminal residue" evidence="1">
    <location>
        <position position="67"/>
    </location>
</feature>
<evidence type="ECO:0000313" key="2">
    <source>
        <dbReference type="Proteomes" id="UP000799118"/>
    </source>
</evidence>
<protein>
    <recommendedName>
        <fullName evidence="3">hAT-like transposase RNase-H fold domain-containing protein</fullName>
    </recommendedName>
</protein>
<sequence>LKDEDIPHRTKLRAAIIEQFQVYFNQLKTDLAASVSKISFTADVWSSFMMKPYLAITAHWLEQLPSG</sequence>
<proteinExistence type="predicted"/>
<organism evidence="1 2">
    <name type="scientific">Gymnopus androsaceus JB14</name>
    <dbReference type="NCBI Taxonomy" id="1447944"/>
    <lineage>
        <taxon>Eukaryota</taxon>
        <taxon>Fungi</taxon>
        <taxon>Dikarya</taxon>
        <taxon>Basidiomycota</taxon>
        <taxon>Agaricomycotina</taxon>
        <taxon>Agaricomycetes</taxon>
        <taxon>Agaricomycetidae</taxon>
        <taxon>Agaricales</taxon>
        <taxon>Marasmiineae</taxon>
        <taxon>Omphalotaceae</taxon>
        <taxon>Gymnopus</taxon>
    </lineage>
</organism>